<feature type="domain" description="Globin" evidence="6">
    <location>
        <begin position="1"/>
        <end position="136"/>
    </location>
</feature>
<dbReference type="CDD" id="cd01040">
    <property type="entry name" value="Mb-like"/>
    <property type="match status" value="1"/>
</dbReference>
<dbReference type="GO" id="GO:0005344">
    <property type="term" value="F:oxygen carrier activity"/>
    <property type="evidence" value="ECO:0007669"/>
    <property type="project" value="UniProtKB-KW"/>
</dbReference>
<dbReference type="PROSITE" id="PS01033">
    <property type="entry name" value="GLOBIN"/>
    <property type="match status" value="1"/>
</dbReference>
<dbReference type="Pfam" id="PF00042">
    <property type="entry name" value="Globin"/>
    <property type="match status" value="1"/>
</dbReference>
<dbReference type="InterPro" id="IPR012292">
    <property type="entry name" value="Globin/Proto"/>
</dbReference>
<sequence>MPFDAVVLKESWHLSYRRAPDLAARFYEELSWKYPSARRLLDHVFGAQNDIAVCLSTVAGDLLDNVDDPDAFSAAIVALANAHVSLDIPPHVVAWMEEVLLDTLEGAAGDDWTPEMRTTWRNAYEDLASRLARARAHS</sequence>
<dbReference type="PANTHER" id="PTHR43396:SF3">
    <property type="entry name" value="FLAVOHEMOPROTEIN"/>
    <property type="match status" value="1"/>
</dbReference>
<keyword evidence="5" id="KW-0813">Transport</keyword>
<gene>
    <name evidence="7" type="ORF">AKJ09_04675</name>
</gene>
<keyword evidence="2 5" id="KW-0561">Oxygen transport</keyword>
<evidence type="ECO:0000256" key="5">
    <source>
        <dbReference type="RuleBase" id="RU000356"/>
    </source>
</evidence>
<dbReference type="GO" id="GO:0046210">
    <property type="term" value="P:nitric oxide catabolic process"/>
    <property type="evidence" value="ECO:0007669"/>
    <property type="project" value="TreeGrafter"/>
</dbReference>
<dbReference type="SUPFAM" id="SSF46458">
    <property type="entry name" value="Globin-like"/>
    <property type="match status" value="1"/>
</dbReference>
<dbReference type="InterPro" id="IPR009050">
    <property type="entry name" value="Globin-like_sf"/>
</dbReference>
<dbReference type="PANTHER" id="PTHR43396">
    <property type="entry name" value="FLAVOHEMOPROTEIN"/>
    <property type="match status" value="1"/>
</dbReference>
<dbReference type="GO" id="GO:0019825">
    <property type="term" value="F:oxygen binding"/>
    <property type="evidence" value="ECO:0007669"/>
    <property type="project" value="InterPro"/>
</dbReference>
<proteinExistence type="inferred from homology"/>
<organism evidence="7 8">
    <name type="scientific">Labilithrix luteola</name>
    <dbReference type="NCBI Taxonomy" id="1391654"/>
    <lineage>
        <taxon>Bacteria</taxon>
        <taxon>Pseudomonadati</taxon>
        <taxon>Myxococcota</taxon>
        <taxon>Polyangia</taxon>
        <taxon>Polyangiales</taxon>
        <taxon>Labilitrichaceae</taxon>
        <taxon>Labilithrix</taxon>
    </lineage>
</organism>
<keyword evidence="8" id="KW-1185">Reference proteome</keyword>
<keyword evidence="4" id="KW-0408">Iron</keyword>
<comment type="similarity">
    <text evidence="5">Belongs to the globin family.</text>
</comment>
<dbReference type="GO" id="GO:0046872">
    <property type="term" value="F:metal ion binding"/>
    <property type="evidence" value="ECO:0007669"/>
    <property type="project" value="UniProtKB-KW"/>
</dbReference>
<protein>
    <recommendedName>
        <fullName evidence="6">Globin domain-containing protein</fullName>
    </recommendedName>
</protein>
<evidence type="ECO:0000259" key="6">
    <source>
        <dbReference type="PROSITE" id="PS01033"/>
    </source>
</evidence>
<dbReference type="GO" id="GO:0071949">
    <property type="term" value="F:FAD binding"/>
    <property type="evidence" value="ECO:0007669"/>
    <property type="project" value="TreeGrafter"/>
</dbReference>
<dbReference type="STRING" id="1391654.AKJ09_04675"/>
<dbReference type="OrthoDB" id="3213438at2"/>
<dbReference type="RefSeq" id="WP_146649057.1">
    <property type="nucleotide sequence ID" value="NZ_CP012333.1"/>
</dbReference>
<dbReference type="KEGG" id="llu:AKJ09_04675"/>
<reference evidence="7 8" key="1">
    <citation type="submission" date="2015-08" db="EMBL/GenBank/DDBJ databases">
        <authorList>
            <person name="Babu N.S."/>
            <person name="Beckwith C.J."/>
            <person name="Beseler K.G."/>
            <person name="Brison A."/>
            <person name="Carone J.V."/>
            <person name="Caskin T.P."/>
            <person name="Diamond M."/>
            <person name="Durham M.E."/>
            <person name="Foxe J.M."/>
            <person name="Go M."/>
            <person name="Henderson B.A."/>
            <person name="Jones I.B."/>
            <person name="McGettigan J.A."/>
            <person name="Micheletti S.J."/>
            <person name="Nasrallah M.E."/>
            <person name="Ortiz D."/>
            <person name="Piller C.R."/>
            <person name="Privatt S.R."/>
            <person name="Schneider S.L."/>
            <person name="Sharp S."/>
            <person name="Smith T.C."/>
            <person name="Stanton J.D."/>
            <person name="Ullery H.E."/>
            <person name="Wilson R.J."/>
            <person name="Serrano M.G."/>
            <person name="Buck G."/>
            <person name="Lee V."/>
            <person name="Wang Y."/>
            <person name="Carvalho R."/>
            <person name="Voegtly L."/>
            <person name="Shi R."/>
            <person name="Duckworth R."/>
            <person name="Johnson A."/>
            <person name="Loviza R."/>
            <person name="Walstead R."/>
            <person name="Shah Z."/>
            <person name="Kiflezghi M."/>
            <person name="Wade K."/>
            <person name="Ball S.L."/>
            <person name="Bradley K.W."/>
            <person name="Asai D.J."/>
            <person name="Bowman C.A."/>
            <person name="Russell D.A."/>
            <person name="Pope W.H."/>
            <person name="Jacobs-Sera D."/>
            <person name="Hendrix R.W."/>
            <person name="Hatfull G.F."/>
        </authorList>
    </citation>
    <scope>NUCLEOTIDE SEQUENCE [LARGE SCALE GENOMIC DNA]</scope>
    <source>
        <strain evidence="7 8">DSM 27648</strain>
    </source>
</reference>
<name>A0A0K1PX98_9BACT</name>
<evidence type="ECO:0000256" key="2">
    <source>
        <dbReference type="ARBA" id="ARBA00022621"/>
    </source>
</evidence>
<evidence type="ECO:0000256" key="3">
    <source>
        <dbReference type="ARBA" id="ARBA00022723"/>
    </source>
</evidence>
<dbReference type="AlphaFoldDB" id="A0A0K1PX98"/>
<evidence type="ECO:0000313" key="7">
    <source>
        <dbReference type="EMBL" id="AKU98011.1"/>
    </source>
</evidence>
<evidence type="ECO:0000256" key="4">
    <source>
        <dbReference type="ARBA" id="ARBA00023004"/>
    </source>
</evidence>
<keyword evidence="1 5" id="KW-0349">Heme</keyword>
<dbReference type="InterPro" id="IPR000971">
    <property type="entry name" value="Globin"/>
</dbReference>
<dbReference type="EMBL" id="CP012333">
    <property type="protein sequence ID" value="AKU98011.1"/>
    <property type="molecule type" value="Genomic_DNA"/>
</dbReference>
<dbReference type="GO" id="GO:0020037">
    <property type="term" value="F:heme binding"/>
    <property type="evidence" value="ECO:0007669"/>
    <property type="project" value="InterPro"/>
</dbReference>
<dbReference type="Proteomes" id="UP000064967">
    <property type="component" value="Chromosome"/>
</dbReference>
<keyword evidence="3" id="KW-0479">Metal-binding</keyword>
<accession>A0A0K1PX98</accession>
<dbReference type="GO" id="GO:0008941">
    <property type="term" value="F:nitric oxide dioxygenase NAD(P)H activity"/>
    <property type="evidence" value="ECO:0007669"/>
    <property type="project" value="TreeGrafter"/>
</dbReference>
<dbReference type="GO" id="GO:0071500">
    <property type="term" value="P:cellular response to nitrosative stress"/>
    <property type="evidence" value="ECO:0007669"/>
    <property type="project" value="TreeGrafter"/>
</dbReference>
<dbReference type="Gene3D" id="1.10.490.10">
    <property type="entry name" value="Globins"/>
    <property type="match status" value="1"/>
</dbReference>
<evidence type="ECO:0000256" key="1">
    <source>
        <dbReference type="ARBA" id="ARBA00022617"/>
    </source>
</evidence>
<evidence type="ECO:0000313" key="8">
    <source>
        <dbReference type="Proteomes" id="UP000064967"/>
    </source>
</evidence>
<dbReference type="InterPro" id="IPR044399">
    <property type="entry name" value="Mb-like_M"/>
</dbReference>